<keyword evidence="4" id="KW-1185">Reference proteome</keyword>
<dbReference type="CDD" id="cd16894">
    <property type="entry name" value="MltD-like"/>
    <property type="match status" value="1"/>
</dbReference>
<dbReference type="PANTHER" id="PTHR37423:SF2">
    <property type="entry name" value="MEMBRANE-BOUND LYTIC MUREIN TRANSGLYCOSYLASE C"/>
    <property type="match status" value="1"/>
</dbReference>
<feature type="domain" description="Transglycosylase SLT" evidence="2">
    <location>
        <begin position="72"/>
        <end position="180"/>
    </location>
</feature>
<dbReference type="EMBL" id="QPMM01000002">
    <property type="protein sequence ID" value="RFS25024.1"/>
    <property type="molecule type" value="Genomic_DNA"/>
</dbReference>
<gene>
    <name evidence="3" type="ORF">DVR12_07510</name>
</gene>
<dbReference type="PANTHER" id="PTHR37423">
    <property type="entry name" value="SOLUBLE LYTIC MUREIN TRANSGLYCOSYLASE-RELATED"/>
    <property type="match status" value="1"/>
</dbReference>
<evidence type="ECO:0000313" key="3">
    <source>
        <dbReference type="EMBL" id="RFS25024.1"/>
    </source>
</evidence>
<organism evidence="3 4">
    <name type="scientific">Chitinophaga silvatica</name>
    <dbReference type="NCBI Taxonomy" id="2282649"/>
    <lineage>
        <taxon>Bacteria</taxon>
        <taxon>Pseudomonadati</taxon>
        <taxon>Bacteroidota</taxon>
        <taxon>Chitinophagia</taxon>
        <taxon>Chitinophagales</taxon>
        <taxon>Chitinophagaceae</taxon>
        <taxon>Chitinophaga</taxon>
    </lineage>
</organism>
<accession>A0A3E1YEU9</accession>
<evidence type="ECO:0000313" key="4">
    <source>
        <dbReference type="Proteomes" id="UP000260644"/>
    </source>
</evidence>
<evidence type="ECO:0000256" key="1">
    <source>
        <dbReference type="ARBA" id="ARBA00007734"/>
    </source>
</evidence>
<dbReference type="Pfam" id="PF01464">
    <property type="entry name" value="SLT"/>
    <property type="match status" value="1"/>
</dbReference>
<comment type="similarity">
    <text evidence="1">Belongs to the transglycosylase Slt family.</text>
</comment>
<protein>
    <submittedName>
        <fullName evidence="3">Lytic transglycosylase domain-containing protein</fullName>
    </submittedName>
</protein>
<dbReference type="AlphaFoldDB" id="A0A3E1YEU9"/>
<dbReference type="RefSeq" id="WP_116975018.1">
    <property type="nucleotide sequence ID" value="NZ_QPMM01000002.1"/>
</dbReference>
<sequence>MFIRTLLLLFNTGFHIIIFNPSIKAQTIDFCGEPMPIEAEYMNKFMDISERYLHTREIELLKSRAILYFPVIEAILKKYNIPNDFKYLPLVESGLRNVTSPKQARGVWQIMPNTALELGLTINKQKDERTQLLSSTRAAAELIKRMQQKLGSWSLTAAAYNAGIGTIKQALAEQGKSRYYELKLNSETSTYLYKIITVKLLFESGILNGSGIDNPLNNRDRNLVDPINRWNRDEGSLNCF</sequence>
<dbReference type="InterPro" id="IPR023346">
    <property type="entry name" value="Lysozyme-like_dom_sf"/>
</dbReference>
<dbReference type="OrthoDB" id="9815002at2"/>
<evidence type="ECO:0000259" key="2">
    <source>
        <dbReference type="Pfam" id="PF01464"/>
    </source>
</evidence>
<dbReference type="SUPFAM" id="SSF53955">
    <property type="entry name" value="Lysozyme-like"/>
    <property type="match status" value="1"/>
</dbReference>
<dbReference type="Gene3D" id="1.10.530.10">
    <property type="match status" value="1"/>
</dbReference>
<proteinExistence type="inferred from homology"/>
<name>A0A3E1YEU9_9BACT</name>
<dbReference type="Proteomes" id="UP000260644">
    <property type="component" value="Unassembled WGS sequence"/>
</dbReference>
<reference evidence="3 4" key="1">
    <citation type="submission" date="2018-07" db="EMBL/GenBank/DDBJ databases">
        <title>Chitinophaga K2CV101002-2 sp. nov., isolated from a monsoon evergreen broad-leaved forest soil.</title>
        <authorList>
            <person name="Lv Y."/>
        </authorList>
    </citation>
    <scope>NUCLEOTIDE SEQUENCE [LARGE SCALE GENOMIC DNA]</scope>
    <source>
        <strain evidence="3 4">GDMCC 1.1288</strain>
    </source>
</reference>
<dbReference type="InterPro" id="IPR008258">
    <property type="entry name" value="Transglycosylase_SLT_dom_1"/>
</dbReference>
<comment type="caution">
    <text evidence="3">The sequence shown here is derived from an EMBL/GenBank/DDBJ whole genome shotgun (WGS) entry which is preliminary data.</text>
</comment>